<organism evidence="1 2">
    <name type="scientific">Dermabacter vaginalis</name>
    <dbReference type="NCBI Taxonomy" id="1630135"/>
    <lineage>
        <taxon>Bacteria</taxon>
        <taxon>Bacillati</taxon>
        <taxon>Actinomycetota</taxon>
        <taxon>Actinomycetes</taxon>
        <taxon>Micrococcales</taxon>
        <taxon>Dermabacteraceae</taxon>
        <taxon>Dermabacter</taxon>
    </lineage>
</organism>
<evidence type="ECO:0000313" key="2">
    <source>
        <dbReference type="Proteomes" id="UP000092596"/>
    </source>
</evidence>
<dbReference type="Pfam" id="PF11343">
    <property type="entry name" value="DUF3145"/>
    <property type="match status" value="1"/>
</dbReference>
<dbReference type="AlphaFoldDB" id="A0A1B0ZHU1"/>
<accession>A0A1B0ZHU1</accession>
<evidence type="ECO:0000313" key="1">
    <source>
        <dbReference type="EMBL" id="ANP27565.1"/>
    </source>
</evidence>
<reference evidence="1 2" key="1">
    <citation type="submission" date="2015-06" db="EMBL/GenBank/DDBJ databases">
        <title>Investigation of pathophysiology for high-risk pregnancy and development of treatment modality based on it.</title>
        <authorList>
            <person name="Kim B.-C."/>
            <person name="Lim S."/>
        </authorList>
    </citation>
    <scope>NUCLEOTIDE SEQUENCE [LARGE SCALE GENOMIC DNA]</scope>
    <source>
        <strain evidence="1 2">AD1-86</strain>
    </source>
</reference>
<dbReference type="PATRIC" id="fig|1630135.4.peg.1015"/>
<dbReference type="Proteomes" id="UP000092596">
    <property type="component" value="Chromosome"/>
</dbReference>
<dbReference type="RefSeq" id="WP_065247747.1">
    <property type="nucleotide sequence ID" value="NZ_CP012117.1"/>
</dbReference>
<sequence>MARGTLTIHSVSRALAPHLEWAVSGVLGVPVRVKWHRHEGDPSQLRMGINWTGPEGTGARLATALRGWDGVRFEVTQEPSVGEEGSRWMYTPSLGIHHAAIDAAGNVTLTEDRIRYCLAAGSGDAARIDHEIGKALGEAWDHELESFRAAASGEEPRRLHLVG</sequence>
<proteinExistence type="predicted"/>
<dbReference type="InterPro" id="IPR021491">
    <property type="entry name" value="DUF3145"/>
</dbReference>
<protein>
    <recommendedName>
        <fullName evidence="3">DUF3145 domain-containing protein</fullName>
    </recommendedName>
</protein>
<gene>
    <name evidence="1" type="ORF">DAD186_10150</name>
</gene>
<evidence type="ECO:0008006" key="3">
    <source>
        <dbReference type="Google" id="ProtNLM"/>
    </source>
</evidence>
<dbReference type="STRING" id="1630135.DAD186_10150"/>
<name>A0A1B0ZHU1_9MICO</name>
<dbReference type="KEGG" id="dva:DAD186_10150"/>
<dbReference type="EMBL" id="CP012117">
    <property type="protein sequence ID" value="ANP27565.1"/>
    <property type="molecule type" value="Genomic_DNA"/>
</dbReference>